<evidence type="ECO:0000256" key="2">
    <source>
        <dbReference type="ARBA" id="ARBA00022490"/>
    </source>
</evidence>
<protein>
    <recommendedName>
        <fullName evidence="1">tRNA (guanine(37)-N(1))-methyltransferase</fullName>
        <ecNumber evidence="1">2.1.1.228</ecNumber>
    </recommendedName>
    <alternativeName>
        <fullName evidence="7">M1G-methyltransferase</fullName>
    </alternativeName>
    <alternativeName>
        <fullName evidence="8">tRNA [GM37] methyltransferase</fullName>
    </alternativeName>
</protein>
<dbReference type="FunFam" id="3.30.300.110:FF:000001">
    <property type="entry name" value="tRNA (guanine(37)-N1)-methyltransferase"/>
    <property type="match status" value="1"/>
</dbReference>
<dbReference type="Pfam" id="PF02475">
    <property type="entry name" value="TRM5-TYW2_MTfase"/>
    <property type="match status" value="1"/>
</dbReference>
<dbReference type="InterPro" id="IPR056744">
    <property type="entry name" value="TRM5/TYW2-like_N"/>
</dbReference>
<dbReference type="Pfam" id="PF25133">
    <property type="entry name" value="TYW2_N_2"/>
    <property type="match status" value="1"/>
</dbReference>
<dbReference type="PROSITE" id="PS51684">
    <property type="entry name" value="SAM_MT_TRM5_TYW2"/>
    <property type="match status" value="1"/>
</dbReference>
<evidence type="ECO:0000256" key="9">
    <source>
        <dbReference type="ARBA" id="ARBA00047783"/>
    </source>
</evidence>
<organism evidence="11">
    <name type="scientific">uncultured marine thaumarchaeote KM3_16_G02</name>
    <dbReference type="NCBI Taxonomy" id="1456045"/>
    <lineage>
        <taxon>Archaea</taxon>
        <taxon>Nitrososphaerota</taxon>
        <taxon>environmental samples</taxon>
    </lineage>
</organism>
<accession>A0A075GJC0</accession>
<keyword evidence="3 11" id="KW-0489">Methyltransferase</keyword>
<evidence type="ECO:0000256" key="8">
    <source>
        <dbReference type="ARBA" id="ARBA00033392"/>
    </source>
</evidence>
<keyword evidence="5" id="KW-0949">S-adenosyl-L-methionine</keyword>
<dbReference type="InterPro" id="IPR030382">
    <property type="entry name" value="MeTrfase_TRM5/TYW2"/>
</dbReference>
<dbReference type="InterPro" id="IPR029063">
    <property type="entry name" value="SAM-dependent_MTases_sf"/>
</dbReference>
<keyword evidence="6" id="KW-0819">tRNA processing</keyword>
<dbReference type="PANTHER" id="PTHR23245">
    <property type="entry name" value="TRNA METHYLTRANSFERASE"/>
    <property type="match status" value="1"/>
</dbReference>
<dbReference type="GO" id="GO:0005737">
    <property type="term" value="C:cytoplasm"/>
    <property type="evidence" value="ECO:0007669"/>
    <property type="project" value="TreeGrafter"/>
</dbReference>
<evidence type="ECO:0000256" key="7">
    <source>
        <dbReference type="ARBA" id="ARBA00029736"/>
    </source>
</evidence>
<keyword evidence="4 11" id="KW-0808">Transferase</keyword>
<feature type="domain" description="SAM-dependent methyltransferase TRM5/TYW2-type" evidence="10">
    <location>
        <begin position="25"/>
        <end position="278"/>
    </location>
</feature>
<evidence type="ECO:0000256" key="6">
    <source>
        <dbReference type="ARBA" id="ARBA00022694"/>
    </source>
</evidence>
<dbReference type="CDD" id="cd02440">
    <property type="entry name" value="AdoMet_MTases"/>
    <property type="match status" value="1"/>
</dbReference>
<gene>
    <name evidence="11" type="primary">TRM5</name>
    <name evidence="11" type="synonym">TRMT5</name>
</gene>
<reference evidence="11" key="1">
    <citation type="journal article" date="2014" name="Genome Biol. Evol.">
        <title>Pangenome evidence for extensive interdomain horizontal transfer affecting lineage core and shell genes in uncultured planktonic thaumarchaeota and euryarchaeota.</title>
        <authorList>
            <person name="Deschamps P."/>
            <person name="Zivanovic Y."/>
            <person name="Moreira D."/>
            <person name="Rodriguez-Valera F."/>
            <person name="Lopez-Garcia P."/>
        </authorList>
    </citation>
    <scope>NUCLEOTIDE SEQUENCE</scope>
</reference>
<proteinExistence type="predicted"/>
<comment type="catalytic activity">
    <reaction evidence="9">
        <text>guanosine(37) in tRNA + S-adenosyl-L-methionine = N(1)-methylguanosine(37) in tRNA + S-adenosyl-L-homocysteine + H(+)</text>
        <dbReference type="Rhea" id="RHEA:36899"/>
        <dbReference type="Rhea" id="RHEA-COMP:10145"/>
        <dbReference type="Rhea" id="RHEA-COMP:10147"/>
        <dbReference type="ChEBI" id="CHEBI:15378"/>
        <dbReference type="ChEBI" id="CHEBI:57856"/>
        <dbReference type="ChEBI" id="CHEBI:59789"/>
        <dbReference type="ChEBI" id="CHEBI:73542"/>
        <dbReference type="ChEBI" id="CHEBI:74269"/>
        <dbReference type="EC" id="2.1.1.228"/>
    </reaction>
</comment>
<dbReference type="GO" id="GO:0052906">
    <property type="term" value="F:tRNA (guanine(37)-N1)-methyltransferase activity"/>
    <property type="evidence" value="ECO:0007669"/>
    <property type="project" value="UniProtKB-EC"/>
</dbReference>
<evidence type="ECO:0000256" key="4">
    <source>
        <dbReference type="ARBA" id="ARBA00022679"/>
    </source>
</evidence>
<sequence length="279" mass="31628">MTRMLKKALENTLSDKDNADLVSAFDQIGDIIIVRIPDSLISKKKIIGKTLLEQVKTAKSIFYQSSPVEGDFRTRNLQLIAGDKKTETEYKENGCRFIIDVEKAFFSPRLSTERERISNLVNDGDVIINMFGGVGMFSILAAKKKHCIVYNIDINPTASKLCEENIKLNKLKGDVISLNGDSIKIINEQLQNKADRVLMLLPERSDEFLDTAILSLKKNGFIHYYSHIHAEKKQDAPKLSEEHFLSINKTRAKIISSKNVRPIGPRFYQTVVDVKIQKN</sequence>
<evidence type="ECO:0000259" key="10">
    <source>
        <dbReference type="PROSITE" id="PS51684"/>
    </source>
</evidence>
<name>A0A075GJC0_9ARCH</name>
<dbReference type="PANTHER" id="PTHR23245:SF36">
    <property type="entry name" value="TRNA (GUANINE(37)-N1)-METHYLTRANSFERASE"/>
    <property type="match status" value="1"/>
</dbReference>
<dbReference type="InterPro" id="IPR056743">
    <property type="entry name" value="TRM5-TYW2-like_MTfase"/>
</dbReference>
<dbReference type="EC" id="2.1.1.228" evidence="1"/>
<evidence type="ECO:0000313" key="11">
    <source>
        <dbReference type="EMBL" id="AIF04054.1"/>
    </source>
</evidence>
<dbReference type="GO" id="GO:0002939">
    <property type="term" value="P:tRNA N1-guanine methylation"/>
    <property type="evidence" value="ECO:0007669"/>
    <property type="project" value="TreeGrafter"/>
</dbReference>
<dbReference type="Gene3D" id="3.40.50.150">
    <property type="entry name" value="Vaccinia Virus protein VP39"/>
    <property type="match status" value="1"/>
</dbReference>
<evidence type="ECO:0000256" key="1">
    <source>
        <dbReference type="ARBA" id="ARBA00012807"/>
    </source>
</evidence>
<evidence type="ECO:0000256" key="3">
    <source>
        <dbReference type="ARBA" id="ARBA00022603"/>
    </source>
</evidence>
<evidence type="ECO:0000256" key="5">
    <source>
        <dbReference type="ARBA" id="ARBA00022691"/>
    </source>
</evidence>
<dbReference type="AlphaFoldDB" id="A0A075GJC0"/>
<keyword evidence="2" id="KW-0963">Cytoplasm</keyword>
<dbReference type="EMBL" id="KF900697">
    <property type="protein sequence ID" value="AIF04054.1"/>
    <property type="molecule type" value="Genomic_DNA"/>
</dbReference>
<dbReference type="Gene3D" id="3.30.300.110">
    <property type="entry name" value="Met-10+ protein-like domains"/>
    <property type="match status" value="1"/>
</dbReference>
<dbReference type="SUPFAM" id="SSF53335">
    <property type="entry name" value="S-adenosyl-L-methionine-dependent methyltransferases"/>
    <property type="match status" value="1"/>
</dbReference>